<dbReference type="PANTHER" id="PTHR40942:SF4">
    <property type="entry name" value="CYTOCHROME C5"/>
    <property type="match status" value="1"/>
</dbReference>
<evidence type="ECO:0000256" key="7">
    <source>
        <dbReference type="SAM" id="SignalP"/>
    </source>
</evidence>
<dbReference type="GO" id="GO:0005506">
    <property type="term" value="F:iron ion binding"/>
    <property type="evidence" value="ECO:0007669"/>
    <property type="project" value="InterPro"/>
</dbReference>
<dbReference type="PROSITE" id="PS51007">
    <property type="entry name" value="CYTC"/>
    <property type="match status" value="1"/>
</dbReference>
<evidence type="ECO:0000256" key="3">
    <source>
        <dbReference type="ARBA" id="ARBA00022723"/>
    </source>
</evidence>
<dbReference type="GO" id="GO:0020037">
    <property type="term" value="F:heme binding"/>
    <property type="evidence" value="ECO:0007669"/>
    <property type="project" value="InterPro"/>
</dbReference>
<dbReference type="Proteomes" id="UP001165393">
    <property type="component" value="Unassembled WGS sequence"/>
</dbReference>
<organism evidence="9 10">
    <name type="scientific">Echinimonas agarilytica</name>
    <dbReference type="NCBI Taxonomy" id="1215918"/>
    <lineage>
        <taxon>Bacteria</taxon>
        <taxon>Pseudomonadati</taxon>
        <taxon>Pseudomonadota</taxon>
        <taxon>Gammaproteobacteria</taxon>
        <taxon>Alteromonadales</taxon>
        <taxon>Echinimonadaceae</taxon>
        <taxon>Echinimonas</taxon>
    </lineage>
</organism>
<keyword evidence="10" id="KW-1185">Reference proteome</keyword>
<dbReference type="RefSeq" id="WP_251261512.1">
    <property type="nucleotide sequence ID" value="NZ_JAMQGP010000004.1"/>
</dbReference>
<keyword evidence="3 6" id="KW-0479">Metal-binding</keyword>
<protein>
    <submittedName>
        <fullName evidence="9">C-type cytochrome</fullName>
    </submittedName>
</protein>
<comment type="caution">
    <text evidence="9">The sequence shown here is derived from an EMBL/GenBank/DDBJ whole genome shotgun (WGS) entry which is preliminary data.</text>
</comment>
<dbReference type="EMBL" id="JAMQGP010000004">
    <property type="protein sequence ID" value="MCM2680087.1"/>
    <property type="molecule type" value="Genomic_DNA"/>
</dbReference>
<evidence type="ECO:0000313" key="10">
    <source>
        <dbReference type="Proteomes" id="UP001165393"/>
    </source>
</evidence>
<keyword evidence="4" id="KW-0249">Electron transport</keyword>
<keyword evidence="7" id="KW-0732">Signal</keyword>
<evidence type="ECO:0000256" key="5">
    <source>
        <dbReference type="ARBA" id="ARBA00023004"/>
    </source>
</evidence>
<dbReference type="PRINTS" id="PR00607">
    <property type="entry name" value="CYTCHROMECIE"/>
</dbReference>
<keyword evidence="5 6" id="KW-0408">Iron</keyword>
<dbReference type="PANTHER" id="PTHR40942">
    <property type="match status" value="1"/>
</dbReference>
<proteinExistence type="predicted"/>
<dbReference type="Pfam" id="PF13442">
    <property type="entry name" value="Cytochrome_CBB3"/>
    <property type="match status" value="1"/>
</dbReference>
<evidence type="ECO:0000256" key="1">
    <source>
        <dbReference type="ARBA" id="ARBA00022448"/>
    </source>
</evidence>
<evidence type="ECO:0000256" key="6">
    <source>
        <dbReference type="PROSITE-ProRule" id="PRU00433"/>
    </source>
</evidence>
<dbReference type="InterPro" id="IPR009056">
    <property type="entry name" value="Cyt_c-like_dom"/>
</dbReference>
<dbReference type="InterPro" id="IPR002323">
    <property type="entry name" value="Cyt_CIE"/>
</dbReference>
<evidence type="ECO:0000256" key="4">
    <source>
        <dbReference type="ARBA" id="ARBA00022982"/>
    </source>
</evidence>
<dbReference type="AlphaFoldDB" id="A0AA41W7H8"/>
<evidence type="ECO:0000256" key="2">
    <source>
        <dbReference type="ARBA" id="ARBA00022617"/>
    </source>
</evidence>
<dbReference type="Gene3D" id="1.10.760.10">
    <property type="entry name" value="Cytochrome c-like domain"/>
    <property type="match status" value="1"/>
</dbReference>
<evidence type="ECO:0000259" key="8">
    <source>
        <dbReference type="PROSITE" id="PS51007"/>
    </source>
</evidence>
<gene>
    <name evidence="9" type="ORF">NAF29_10465</name>
</gene>
<dbReference type="PROSITE" id="PS51257">
    <property type="entry name" value="PROKAR_LIPOPROTEIN"/>
    <property type="match status" value="1"/>
</dbReference>
<keyword evidence="1" id="KW-0813">Transport</keyword>
<feature type="chain" id="PRO_5041467755" evidence="7">
    <location>
        <begin position="24"/>
        <end position="108"/>
    </location>
</feature>
<feature type="signal peptide" evidence="7">
    <location>
        <begin position="1"/>
        <end position="23"/>
    </location>
</feature>
<dbReference type="SUPFAM" id="SSF46626">
    <property type="entry name" value="Cytochrome c"/>
    <property type="match status" value="1"/>
</dbReference>
<keyword evidence="2 6" id="KW-0349">Heme</keyword>
<reference evidence="9 10" key="1">
    <citation type="journal article" date="2013" name="Antonie Van Leeuwenhoek">
        <title>Echinimonas agarilytica gen. nov., sp. nov., a new gammaproteobacterium isolated from the sea urchin Strongylocentrotus intermedius.</title>
        <authorList>
            <person name="Nedashkovskaya O.I."/>
            <person name="Stenkova A.M."/>
            <person name="Zhukova N.V."/>
            <person name="Van Trappen S."/>
            <person name="Lee J.S."/>
            <person name="Kim S.B."/>
        </authorList>
    </citation>
    <scope>NUCLEOTIDE SEQUENCE [LARGE SCALE GENOMIC DNA]</scope>
    <source>
        <strain evidence="9 10">KMM 6351</strain>
    </source>
</reference>
<accession>A0AA41W7H8</accession>
<feature type="domain" description="Cytochrome c" evidence="8">
    <location>
        <begin position="27"/>
        <end position="107"/>
    </location>
</feature>
<dbReference type="InterPro" id="IPR036909">
    <property type="entry name" value="Cyt_c-like_dom_sf"/>
</dbReference>
<dbReference type="GO" id="GO:0009055">
    <property type="term" value="F:electron transfer activity"/>
    <property type="evidence" value="ECO:0007669"/>
    <property type="project" value="InterPro"/>
</dbReference>
<name>A0AA41W7H8_9GAMM</name>
<evidence type="ECO:0000313" key="9">
    <source>
        <dbReference type="EMBL" id="MCM2680087.1"/>
    </source>
</evidence>
<sequence>MKLRLLTKSIIVSAFTLWLCACSEEPPEPSQGELIVKGTCKVCHAQGINGAPIIGNKKMWGPRLGQGIPVLVEHASNGYGLMPAKGGNDALTKEEITAAVEYMVSQVQ</sequence>